<reference evidence="9 10" key="1">
    <citation type="submission" date="2020-08" db="EMBL/GenBank/DDBJ databases">
        <title>Genomic Encyclopedia of Type Strains, Phase IV (KMG-IV): sequencing the most valuable type-strain genomes for metagenomic binning, comparative biology and taxonomic classification.</title>
        <authorList>
            <person name="Goeker M."/>
        </authorList>
    </citation>
    <scope>NUCLEOTIDE SEQUENCE [LARGE SCALE GENOMIC DNA]</scope>
    <source>
        <strain evidence="9 10">DSM 13481</strain>
    </source>
</reference>
<keyword evidence="3 5" id="KW-0663">Pyridoxal phosphate</keyword>
<comment type="caution">
    <text evidence="9">The sequence shown here is derived from an EMBL/GenBank/DDBJ whole genome shotgun (WGS) entry which is preliminary data.</text>
</comment>
<dbReference type="InterPro" id="IPR029066">
    <property type="entry name" value="PLP-binding_barrel"/>
</dbReference>
<name>A0A841GF08_9BACT</name>
<dbReference type="InterPro" id="IPR011079">
    <property type="entry name" value="Ala_racemase_C"/>
</dbReference>
<dbReference type="GO" id="GO:0009252">
    <property type="term" value="P:peptidoglycan biosynthetic process"/>
    <property type="evidence" value="ECO:0007669"/>
    <property type="project" value="TreeGrafter"/>
</dbReference>
<dbReference type="PANTHER" id="PTHR30511:SF0">
    <property type="entry name" value="ALANINE RACEMASE, CATABOLIC-RELATED"/>
    <property type="match status" value="1"/>
</dbReference>
<comment type="cofactor">
    <cofactor evidence="2 5 6">
        <name>pyridoxal 5'-phosphate</name>
        <dbReference type="ChEBI" id="CHEBI:597326"/>
    </cofactor>
</comment>
<dbReference type="PRINTS" id="PR00992">
    <property type="entry name" value="ALARACEMASE"/>
</dbReference>
<evidence type="ECO:0000256" key="2">
    <source>
        <dbReference type="ARBA" id="ARBA00001933"/>
    </source>
</evidence>
<evidence type="ECO:0000256" key="3">
    <source>
        <dbReference type="ARBA" id="ARBA00022898"/>
    </source>
</evidence>
<dbReference type="PROSITE" id="PS00395">
    <property type="entry name" value="ALANINE_RACEMASE"/>
    <property type="match status" value="1"/>
</dbReference>
<dbReference type="SMART" id="SM01005">
    <property type="entry name" value="Ala_racemase_C"/>
    <property type="match status" value="1"/>
</dbReference>
<keyword evidence="4 5" id="KW-0413">Isomerase</keyword>
<dbReference type="InterPro" id="IPR020622">
    <property type="entry name" value="Ala_racemase_pyridoxalP-BS"/>
</dbReference>
<accession>A0A841GF08</accession>
<protein>
    <recommendedName>
        <fullName evidence="5">Alanine racemase</fullName>
        <ecNumber evidence="5">5.1.1.1</ecNumber>
    </recommendedName>
</protein>
<dbReference type="Proteomes" id="UP000555828">
    <property type="component" value="Unassembled WGS sequence"/>
</dbReference>
<comment type="catalytic activity">
    <reaction evidence="1 5">
        <text>L-alanine = D-alanine</text>
        <dbReference type="Rhea" id="RHEA:20249"/>
        <dbReference type="ChEBI" id="CHEBI:57416"/>
        <dbReference type="ChEBI" id="CHEBI:57972"/>
        <dbReference type="EC" id="5.1.1.1"/>
    </reaction>
</comment>
<dbReference type="GO" id="GO:0030632">
    <property type="term" value="P:D-alanine biosynthetic process"/>
    <property type="evidence" value="ECO:0007669"/>
    <property type="project" value="UniProtKB-UniRule"/>
</dbReference>
<dbReference type="GO" id="GO:0008784">
    <property type="term" value="F:alanine racemase activity"/>
    <property type="evidence" value="ECO:0007669"/>
    <property type="project" value="UniProtKB-UniRule"/>
</dbReference>
<feature type="binding site" evidence="5 7">
    <location>
        <position position="303"/>
    </location>
    <ligand>
        <name>substrate</name>
    </ligand>
</feature>
<dbReference type="InterPro" id="IPR009006">
    <property type="entry name" value="Ala_racemase/Decarboxylase_C"/>
</dbReference>
<dbReference type="CDD" id="cd00430">
    <property type="entry name" value="PLPDE_III_AR"/>
    <property type="match status" value="1"/>
</dbReference>
<proteinExistence type="inferred from homology"/>
<evidence type="ECO:0000256" key="1">
    <source>
        <dbReference type="ARBA" id="ARBA00000316"/>
    </source>
</evidence>
<evidence type="ECO:0000313" key="9">
    <source>
        <dbReference type="EMBL" id="MBB6062152.1"/>
    </source>
</evidence>
<organism evidence="9 10">
    <name type="scientific">Thermosipho japonicus</name>
    <dbReference type="NCBI Taxonomy" id="90323"/>
    <lineage>
        <taxon>Bacteria</taxon>
        <taxon>Thermotogati</taxon>
        <taxon>Thermotogota</taxon>
        <taxon>Thermotogae</taxon>
        <taxon>Thermotogales</taxon>
        <taxon>Fervidobacteriaceae</taxon>
        <taxon>Thermosipho</taxon>
    </lineage>
</organism>
<dbReference type="SUPFAM" id="SSF51419">
    <property type="entry name" value="PLP-binding barrel"/>
    <property type="match status" value="1"/>
</dbReference>
<dbReference type="EMBL" id="JACHEX010000001">
    <property type="protein sequence ID" value="MBB6062152.1"/>
    <property type="molecule type" value="Genomic_DNA"/>
</dbReference>
<feature type="domain" description="Alanine racemase C-terminal" evidence="8">
    <location>
        <begin position="234"/>
        <end position="360"/>
    </location>
</feature>
<dbReference type="InterPro" id="IPR000821">
    <property type="entry name" value="Ala_racemase"/>
</dbReference>
<dbReference type="UniPathway" id="UPA00042">
    <property type="reaction ID" value="UER00497"/>
</dbReference>
<comment type="function">
    <text evidence="5">Catalyzes the interconversion of L-alanine and D-alanine. May also act on other amino acids.</text>
</comment>
<evidence type="ECO:0000259" key="8">
    <source>
        <dbReference type="SMART" id="SM01005"/>
    </source>
</evidence>
<evidence type="ECO:0000313" key="10">
    <source>
        <dbReference type="Proteomes" id="UP000555828"/>
    </source>
</evidence>
<evidence type="ECO:0000256" key="5">
    <source>
        <dbReference type="HAMAP-Rule" id="MF_01201"/>
    </source>
</evidence>
<dbReference type="SUPFAM" id="SSF50621">
    <property type="entry name" value="Alanine racemase C-terminal domain-like"/>
    <property type="match status" value="1"/>
</dbReference>
<sequence length="364" mass="40928">MGTESRRTFAEININNYIDNLKYFQKKCNPAKVMPVIKANAYGHGAVMLAKAAEKMGIDYLAVAFLEEALILRKNGINTNILVFNYLDKDFVPIAADNNITITIISNEQVEEYKDLIKKPKVHINIDTGMNRVGIEPKDAMKVYEKLISYGFKVEGAYTHFAVADSLKKEDIEFTKKQYEKFLEVDLPVKIKHTNNSAASLSGIISCGNYVRIGIASYGLMPSNQVKDENLKPVLTWKSVVSHVKTLKKGETVSYGRTFTAPYDMKVATIPVGYADGYWRHLSNNGEVLINGKRRKILGRVCMDQFVVEADDEVKIGDEVILIGRQGNEFISAEEIADKVGTINYEVTCRISERVPRIYKGVEF</sequence>
<dbReference type="Pfam" id="PF00842">
    <property type="entry name" value="Ala_racemase_C"/>
    <property type="match status" value="1"/>
</dbReference>
<dbReference type="InterPro" id="IPR001608">
    <property type="entry name" value="Ala_racemase_N"/>
</dbReference>
<dbReference type="Gene3D" id="2.40.37.10">
    <property type="entry name" value="Lyase, Ornithine Decarboxylase, Chain A, domain 1"/>
    <property type="match status" value="1"/>
</dbReference>
<dbReference type="FunFam" id="2.40.37.10:FF:000006">
    <property type="entry name" value="Alanine racemase"/>
    <property type="match status" value="1"/>
</dbReference>
<evidence type="ECO:0000256" key="7">
    <source>
        <dbReference type="PIRSR" id="PIRSR600821-52"/>
    </source>
</evidence>
<dbReference type="EC" id="5.1.1.1" evidence="5"/>
<dbReference type="GO" id="GO:0005829">
    <property type="term" value="C:cytosol"/>
    <property type="evidence" value="ECO:0007669"/>
    <property type="project" value="TreeGrafter"/>
</dbReference>
<evidence type="ECO:0000256" key="4">
    <source>
        <dbReference type="ARBA" id="ARBA00023235"/>
    </source>
</evidence>
<dbReference type="NCBIfam" id="TIGR00492">
    <property type="entry name" value="alr"/>
    <property type="match status" value="1"/>
</dbReference>
<dbReference type="FunFam" id="3.20.20.10:FF:000002">
    <property type="entry name" value="Alanine racemase"/>
    <property type="match status" value="1"/>
</dbReference>
<gene>
    <name evidence="9" type="ORF">HNP65_000574</name>
</gene>
<keyword evidence="10" id="KW-1185">Reference proteome</keyword>
<evidence type="ECO:0000256" key="6">
    <source>
        <dbReference type="PIRSR" id="PIRSR600821-50"/>
    </source>
</evidence>
<dbReference type="RefSeq" id="WP_184618862.1">
    <property type="nucleotide sequence ID" value="NZ_JACHEX010000001.1"/>
</dbReference>
<feature type="active site" description="Proton acceptor; specific for D-alanine" evidence="5">
    <location>
        <position position="38"/>
    </location>
</feature>
<dbReference type="PANTHER" id="PTHR30511">
    <property type="entry name" value="ALANINE RACEMASE"/>
    <property type="match status" value="1"/>
</dbReference>
<feature type="modified residue" description="N6-(pyridoxal phosphate)lysine" evidence="5 6">
    <location>
        <position position="38"/>
    </location>
</feature>
<feature type="binding site" evidence="5 7">
    <location>
        <position position="132"/>
    </location>
    <ligand>
        <name>substrate</name>
    </ligand>
</feature>
<feature type="active site" description="Proton acceptor; specific for L-alanine" evidence="5">
    <location>
        <position position="255"/>
    </location>
</feature>
<dbReference type="HAMAP" id="MF_01201">
    <property type="entry name" value="Ala_racemase"/>
    <property type="match status" value="1"/>
</dbReference>
<dbReference type="Gene3D" id="3.20.20.10">
    <property type="entry name" value="Alanine racemase"/>
    <property type="match status" value="1"/>
</dbReference>
<dbReference type="Pfam" id="PF01168">
    <property type="entry name" value="Ala_racemase_N"/>
    <property type="match status" value="1"/>
</dbReference>
<comment type="similarity">
    <text evidence="5">Belongs to the alanine racemase family.</text>
</comment>
<dbReference type="AlphaFoldDB" id="A0A841GF08"/>
<comment type="pathway">
    <text evidence="5">Amino-acid biosynthesis; D-alanine biosynthesis; D-alanine from L-alanine: step 1/1.</text>
</comment>
<dbReference type="GO" id="GO:0030170">
    <property type="term" value="F:pyridoxal phosphate binding"/>
    <property type="evidence" value="ECO:0007669"/>
    <property type="project" value="UniProtKB-UniRule"/>
</dbReference>